<keyword evidence="2" id="KW-1185">Reference proteome</keyword>
<sequence>MQRHTFNTTLSPPSSTADEPYISSSSLPPYWSFTLAQNFIDWSRTGDLDYAKQCAKAVGVDWEESGVAECVGDAGADNVVHGGKEGQALLVESVERLIDLDVSYASIFALWRQEQRLTASVHQEIVHDSAGG</sequence>
<accession>A0ACC2WH47</accession>
<protein>
    <submittedName>
        <fullName evidence="1">Uncharacterized protein</fullName>
    </submittedName>
</protein>
<comment type="caution">
    <text evidence="1">The sequence shown here is derived from an EMBL/GenBank/DDBJ whole genome shotgun (WGS) entry which is preliminary data.</text>
</comment>
<evidence type="ECO:0000313" key="2">
    <source>
        <dbReference type="Proteomes" id="UP001230649"/>
    </source>
</evidence>
<proteinExistence type="predicted"/>
<dbReference type="Proteomes" id="UP001230649">
    <property type="component" value="Unassembled WGS sequence"/>
</dbReference>
<reference evidence="1" key="1">
    <citation type="submission" date="2023-04" db="EMBL/GenBank/DDBJ databases">
        <title>Draft Genome sequencing of Naganishia species isolated from polar environments using Oxford Nanopore Technology.</title>
        <authorList>
            <person name="Leo P."/>
            <person name="Venkateswaran K."/>
        </authorList>
    </citation>
    <scope>NUCLEOTIDE SEQUENCE</scope>
    <source>
        <strain evidence="1">MNA-CCFEE 5262</strain>
    </source>
</reference>
<gene>
    <name evidence="1" type="ORF">QFC20_002979</name>
</gene>
<organism evidence="1 2">
    <name type="scientific">Naganishia adeliensis</name>
    <dbReference type="NCBI Taxonomy" id="92952"/>
    <lineage>
        <taxon>Eukaryota</taxon>
        <taxon>Fungi</taxon>
        <taxon>Dikarya</taxon>
        <taxon>Basidiomycota</taxon>
        <taxon>Agaricomycotina</taxon>
        <taxon>Tremellomycetes</taxon>
        <taxon>Filobasidiales</taxon>
        <taxon>Filobasidiaceae</taxon>
        <taxon>Naganishia</taxon>
    </lineage>
</organism>
<name>A0ACC2WH47_9TREE</name>
<evidence type="ECO:0000313" key="1">
    <source>
        <dbReference type="EMBL" id="KAJ9110382.1"/>
    </source>
</evidence>
<dbReference type="EMBL" id="JASBWS010000024">
    <property type="protein sequence ID" value="KAJ9110382.1"/>
    <property type="molecule type" value="Genomic_DNA"/>
</dbReference>